<sequence>MIIGMLIISVSTIILILILRALKHNSKNCEFNLEINIKGFKFSFKTNEKNTPIK</sequence>
<protein>
    <submittedName>
        <fullName evidence="1">Uncharacterized protein</fullName>
    </submittedName>
</protein>
<reference evidence="1 2" key="1">
    <citation type="submission" date="2019-07" db="EMBL/GenBank/DDBJ databases">
        <title>Whole genome shotgun sequence of Clostridium butyricum NBRC 3858.</title>
        <authorList>
            <person name="Hosoyama A."/>
            <person name="Uohara A."/>
            <person name="Ohji S."/>
            <person name="Ichikawa N."/>
        </authorList>
    </citation>
    <scope>NUCLEOTIDE SEQUENCE [LARGE SCALE GENOMIC DNA]</scope>
    <source>
        <strain evidence="1 2">NBRC 3858</strain>
    </source>
</reference>
<proteinExistence type="predicted"/>
<name>A0A512TID4_CLOBU</name>
<gene>
    <name evidence="1" type="ORF">CBU02nite_04830</name>
</gene>
<comment type="caution">
    <text evidence="1">The sequence shown here is derived from an EMBL/GenBank/DDBJ whole genome shotgun (WGS) entry which is preliminary data.</text>
</comment>
<dbReference type="Proteomes" id="UP000321089">
    <property type="component" value="Unassembled WGS sequence"/>
</dbReference>
<dbReference type="AlphaFoldDB" id="A0A512TID4"/>
<accession>A0A512TID4</accession>
<evidence type="ECO:0000313" key="2">
    <source>
        <dbReference type="Proteomes" id="UP000321089"/>
    </source>
</evidence>
<organism evidence="1 2">
    <name type="scientific">Clostridium butyricum</name>
    <dbReference type="NCBI Taxonomy" id="1492"/>
    <lineage>
        <taxon>Bacteria</taxon>
        <taxon>Bacillati</taxon>
        <taxon>Bacillota</taxon>
        <taxon>Clostridia</taxon>
        <taxon>Eubacteriales</taxon>
        <taxon>Clostridiaceae</taxon>
        <taxon>Clostridium</taxon>
    </lineage>
</organism>
<dbReference type="EMBL" id="BKBC01000005">
    <property type="protein sequence ID" value="GEQ19977.1"/>
    <property type="molecule type" value="Genomic_DNA"/>
</dbReference>
<evidence type="ECO:0000313" key="1">
    <source>
        <dbReference type="EMBL" id="GEQ19977.1"/>
    </source>
</evidence>
<dbReference type="RefSeq" id="WP_181039407.1">
    <property type="nucleotide sequence ID" value="NZ_LRDH01000097.1"/>
</dbReference>